<dbReference type="InterPro" id="IPR039708">
    <property type="entry name" value="MT1774/Rv1733c-like"/>
</dbReference>
<evidence type="ECO:0000313" key="2">
    <source>
        <dbReference type="EMBL" id="RXS71624.1"/>
    </source>
</evidence>
<keyword evidence="1" id="KW-0732">Signal</keyword>
<dbReference type="Proteomes" id="UP000289482">
    <property type="component" value="Unassembled WGS sequence"/>
</dbReference>
<accession>A0A4Q1RCN2</accession>
<organism evidence="2 3">
    <name type="scientific">Streptomyces sioyaensis</name>
    <dbReference type="NCBI Taxonomy" id="67364"/>
    <lineage>
        <taxon>Bacteria</taxon>
        <taxon>Bacillati</taxon>
        <taxon>Actinomycetota</taxon>
        <taxon>Actinomycetes</taxon>
        <taxon>Kitasatosporales</taxon>
        <taxon>Streptomycetaceae</taxon>
        <taxon>Streptomyces</taxon>
    </lineage>
</organism>
<dbReference type="PANTHER" id="PTHR42305:SF1">
    <property type="entry name" value="MEMBRANE PROTEIN RV1733C-RELATED"/>
    <property type="match status" value="1"/>
</dbReference>
<evidence type="ECO:0000256" key="1">
    <source>
        <dbReference type="SAM" id="SignalP"/>
    </source>
</evidence>
<evidence type="ECO:0000313" key="3">
    <source>
        <dbReference type="Proteomes" id="UP000289482"/>
    </source>
</evidence>
<gene>
    <name evidence="2" type="ORF">EST54_00620</name>
</gene>
<proteinExistence type="predicted"/>
<feature type="chain" id="PRO_5039393167" description="Membrane protein SCJ1.26" evidence="1">
    <location>
        <begin position="24"/>
        <end position="171"/>
    </location>
</feature>
<evidence type="ECO:0008006" key="4">
    <source>
        <dbReference type="Google" id="ProtNLM"/>
    </source>
</evidence>
<keyword evidence="3" id="KW-1185">Reference proteome</keyword>
<protein>
    <recommendedName>
        <fullName evidence="4">Membrane protein SCJ1.26</fullName>
    </recommendedName>
</protein>
<dbReference type="EMBL" id="SDIF01000001">
    <property type="protein sequence ID" value="RXS71624.1"/>
    <property type="molecule type" value="Genomic_DNA"/>
</dbReference>
<comment type="caution">
    <text evidence="2">The sequence shown here is derived from an EMBL/GenBank/DDBJ whole genome shotgun (WGS) entry which is preliminary data.</text>
</comment>
<sequence>MAESWMILTTGVLIAVLAPAAGAVAGSAVDDASQQQSRQWHTVSAVVTKDPPASIGVEPLGGAGGRPHTTVRWTAPDGTVRTGEAAVAPGVKAGDRTTVRLDRHGSVVRNPVSPEGSLAESIAMGTVAASGTGVVLLGAERAGAHLLNRRRYAQWEKEWAEADSQWHHPQR</sequence>
<name>A0A4Q1RCN2_9ACTN</name>
<feature type="signal peptide" evidence="1">
    <location>
        <begin position="1"/>
        <end position="23"/>
    </location>
</feature>
<dbReference type="AlphaFoldDB" id="A0A4Q1RCN2"/>
<reference evidence="2 3" key="1">
    <citation type="submission" date="2019-01" db="EMBL/GenBank/DDBJ databases">
        <title>Draft genome sequences of the type strain Streptomyces sioyaensis DSM 40032 and its novel strain, TM32, a thermotolerant antibiotics-producing actinobacterium.</title>
        <authorList>
            <person name="Nakaew N."/>
            <person name="Lumyong S."/>
            <person name="Sloan W.T."/>
            <person name="Sungthong R."/>
        </authorList>
    </citation>
    <scope>NUCLEOTIDE SEQUENCE [LARGE SCALE GENOMIC DNA]</scope>
    <source>
        <strain evidence="2 3">DSM 40032</strain>
    </source>
</reference>
<dbReference type="PANTHER" id="PTHR42305">
    <property type="entry name" value="MEMBRANE PROTEIN RV1733C-RELATED"/>
    <property type="match status" value="1"/>
</dbReference>